<dbReference type="GO" id="GO:0016799">
    <property type="term" value="F:hydrolase activity, hydrolyzing N-glycosyl compounds"/>
    <property type="evidence" value="ECO:0007669"/>
    <property type="project" value="InterPro"/>
</dbReference>
<dbReference type="PROSITE" id="PS51257">
    <property type="entry name" value="PROKAR_LIPOPROTEIN"/>
    <property type="match status" value="1"/>
</dbReference>
<accession>A0A1G5B5T4</accession>
<dbReference type="Gene3D" id="3.90.245.10">
    <property type="entry name" value="Ribonucleoside hydrolase-like"/>
    <property type="match status" value="1"/>
</dbReference>
<feature type="domain" description="Cellulose-binding Sde182 C-terminal" evidence="4">
    <location>
        <begin position="432"/>
        <end position="543"/>
    </location>
</feature>
<gene>
    <name evidence="5" type="ORF">SAMN05720606_101238</name>
</gene>
<dbReference type="AlphaFoldDB" id="A0A1G5B5T4"/>
<dbReference type="Gene3D" id="2.60.40.10">
    <property type="entry name" value="Immunoglobulins"/>
    <property type="match status" value="1"/>
</dbReference>
<keyword evidence="2" id="KW-0732">Signal</keyword>
<evidence type="ECO:0000259" key="3">
    <source>
        <dbReference type="Pfam" id="PF07632"/>
    </source>
</evidence>
<evidence type="ECO:0008006" key="7">
    <source>
        <dbReference type="Google" id="ProtNLM"/>
    </source>
</evidence>
<evidence type="ECO:0000259" key="4">
    <source>
        <dbReference type="Pfam" id="PF21027"/>
    </source>
</evidence>
<dbReference type="RefSeq" id="WP_090915121.1">
    <property type="nucleotide sequence ID" value="NZ_FMVM01000001.1"/>
</dbReference>
<dbReference type="InterPro" id="IPR048527">
    <property type="entry name" value="Sde182_C"/>
</dbReference>
<sequence>MSKRKWSIRFATGCLCLMLVLSGCTAQTPQTAIEKPKQETEQNTEEKSGDDNSQISKGRTVITTDGEVDDMNSVIRFLLYANEMDLAGIVLTSSVYHYAGDQEAGIQPFRWTGTQWIYDMIDAYGEIYPNLSKHAEGYPEPEQLRTMTKIGNITDKGEMEKETEGSVFLETLFLDNDPRDLIVQTWGGTNTTARALKSIEEKYKGTANWETIRKKVNDKLVLYIILDQDDSYTNYIAKNWPEIRILNDQSNFWHFAYAWKFHAEEVNSKLHGDWMVKHILNGHGKLLDMYATMGDGKMIEGELAEEQRGSAEYLKNNPQYDKYDFISEGDSPSFFYLIDNGLRSMEDPSYGGWGGRFGVVNDKLFRNNVLDYDPYTKRYEAEYSLMRWFDDIQNDFAARADWAVADTFEGANHNPRLTIKEGLDLSVGPGEQVTLHAEGKDPDGDQLTYNWWRYFEADTYGDSNVKQEKVQSEMAGDLQLGLHRELAKGEKIDTIPLKGSQTDTVTFMVPEDAKSGDTIHIVAEVQDDGEHQLKHYQRVILTVK</sequence>
<evidence type="ECO:0000256" key="2">
    <source>
        <dbReference type="SAM" id="SignalP"/>
    </source>
</evidence>
<organism evidence="5 6">
    <name type="scientific">Paenibacillus polysaccharolyticus</name>
    <dbReference type="NCBI Taxonomy" id="582692"/>
    <lineage>
        <taxon>Bacteria</taxon>
        <taxon>Bacillati</taxon>
        <taxon>Bacillota</taxon>
        <taxon>Bacilli</taxon>
        <taxon>Bacillales</taxon>
        <taxon>Paenibacillaceae</taxon>
        <taxon>Paenibacillus</taxon>
    </lineage>
</organism>
<feature type="chain" id="PRO_5038903382" description="DUF1593 domain-containing protein" evidence="2">
    <location>
        <begin position="27"/>
        <end position="544"/>
    </location>
</feature>
<proteinExistence type="predicted"/>
<dbReference type="InterPro" id="IPR011483">
    <property type="entry name" value="Sde182_NH-like"/>
</dbReference>
<feature type="signal peptide" evidence="2">
    <location>
        <begin position="1"/>
        <end position="26"/>
    </location>
</feature>
<evidence type="ECO:0000256" key="1">
    <source>
        <dbReference type="SAM" id="MobiDB-lite"/>
    </source>
</evidence>
<evidence type="ECO:0000313" key="5">
    <source>
        <dbReference type="EMBL" id="SCX85529.1"/>
    </source>
</evidence>
<dbReference type="Pfam" id="PF21027">
    <property type="entry name" value="Sde0182_C"/>
    <property type="match status" value="1"/>
</dbReference>
<feature type="compositionally biased region" description="Basic and acidic residues" evidence="1">
    <location>
        <begin position="34"/>
        <end position="50"/>
    </location>
</feature>
<reference evidence="6" key="1">
    <citation type="submission" date="2016-10" db="EMBL/GenBank/DDBJ databases">
        <authorList>
            <person name="Varghese N."/>
            <person name="Submissions S."/>
        </authorList>
    </citation>
    <scope>NUCLEOTIDE SEQUENCE [LARGE SCALE GENOMIC DNA]</scope>
    <source>
        <strain evidence="6">BL9</strain>
    </source>
</reference>
<feature type="region of interest" description="Disordered" evidence="1">
    <location>
        <begin position="32"/>
        <end position="61"/>
    </location>
</feature>
<keyword evidence="6" id="KW-1185">Reference proteome</keyword>
<protein>
    <recommendedName>
        <fullName evidence="7">DUF1593 domain-containing protein</fullName>
    </recommendedName>
</protein>
<dbReference type="Pfam" id="PF07632">
    <property type="entry name" value="Sde182_NH-like"/>
    <property type="match status" value="1"/>
</dbReference>
<dbReference type="Proteomes" id="UP000198538">
    <property type="component" value="Unassembled WGS sequence"/>
</dbReference>
<dbReference type="InterPro" id="IPR036452">
    <property type="entry name" value="Ribo_hydro-like"/>
</dbReference>
<dbReference type="InterPro" id="IPR013783">
    <property type="entry name" value="Ig-like_fold"/>
</dbReference>
<dbReference type="EMBL" id="FMVM01000001">
    <property type="protein sequence ID" value="SCX85529.1"/>
    <property type="molecule type" value="Genomic_DNA"/>
</dbReference>
<feature type="compositionally biased region" description="Polar residues" evidence="1">
    <location>
        <begin position="51"/>
        <end position="61"/>
    </location>
</feature>
<dbReference type="STRING" id="582692.SAMN05720606_101238"/>
<evidence type="ECO:0000313" key="6">
    <source>
        <dbReference type="Proteomes" id="UP000198538"/>
    </source>
</evidence>
<name>A0A1G5B5T4_9BACL</name>
<feature type="domain" description="Cellulose-binding Sde182 nucleoside hydrolase-like" evidence="3">
    <location>
        <begin position="59"/>
        <end position="357"/>
    </location>
</feature>